<dbReference type="InterPro" id="IPR015421">
    <property type="entry name" value="PyrdxlP-dep_Trfase_major"/>
</dbReference>
<evidence type="ECO:0000256" key="2">
    <source>
        <dbReference type="ARBA" id="ARBA00006490"/>
    </source>
</evidence>
<dbReference type="PANTHER" id="PTHR11601:SF34">
    <property type="entry name" value="CYSTEINE DESULFURASE"/>
    <property type="match status" value="1"/>
</dbReference>
<feature type="domain" description="Aminotransferase class V" evidence="3">
    <location>
        <begin position="5"/>
        <end position="126"/>
    </location>
</feature>
<accession>A0A383F3V7</accession>
<dbReference type="InterPro" id="IPR000192">
    <property type="entry name" value="Aminotrans_V_dom"/>
</dbReference>
<evidence type="ECO:0000259" key="3">
    <source>
        <dbReference type="Pfam" id="PF00266"/>
    </source>
</evidence>
<dbReference type="SUPFAM" id="SSF53383">
    <property type="entry name" value="PLP-dependent transferases"/>
    <property type="match status" value="1"/>
</dbReference>
<comment type="cofactor">
    <cofactor evidence="1">
        <name>pyridoxal 5'-phosphate</name>
        <dbReference type="ChEBI" id="CHEBI:597326"/>
    </cofactor>
</comment>
<dbReference type="InterPro" id="IPR015422">
    <property type="entry name" value="PyrdxlP-dep_Trfase_small"/>
</dbReference>
<dbReference type="EMBL" id="UINC01230806">
    <property type="protein sequence ID" value="SVE63085.1"/>
    <property type="molecule type" value="Genomic_DNA"/>
</dbReference>
<organism evidence="4">
    <name type="scientific">marine metagenome</name>
    <dbReference type="NCBI Taxonomy" id="408172"/>
    <lineage>
        <taxon>unclassified sequences</taxon>
        <taxon>metagenomes</taxon>
        <taxon>ecological metagenomes</taxon>
    </lineage>
</organism>
<gene>
    <name evidence="4" type="ORF">METZ01_LOCUS515939</name>
</gene>
<protein>
    <recommendedName>
        <fullName evidence="3">Aminotransferase class V domain-containing protein</fullName>
    </recommendedName>
</protein>
<sequence>MDKHIYMDHAATTPVDPEVVAAMLPFFSNEYGNPSSIHRWGQRADYAITTAREEIAGILCCEADEIIFTSCGSESNNLALRGIALEARELNKGNHLIISAIEHPAILRTAQQLQKHYAFDVTILPV</sequence>
<proteinExistence type="inferred from homology"/>
<dbReference type="Gene3D" id="3.40.640.10">
    <property type="entry name" value="Type I PLP-dependent aspartate aminotransferase-like (Major domain)"/>
    <property type="match status" value="1"/>
</dbReference>
<dbReference type="InterPro" id="IPR015424">
    <property type="entry name" value="PyrdxlP-dep_Trfase"/>
</dbReference>
<evidence type="ECO:0000256" key="1">
    <source>
        <dbReference type="ARBA" id="ARBA00001933"/>
    </source>
</evidence>
<reference evidence="4" key="1">
    <citation type="submission" date="2018-05" db="EMBL/GenBank/DDBJ databases">
        <authorList>
            <person name="Lanie J.A."/>
            <person name="Ng W.-L."/>
            <person name="Kazmierczak K.M."/>
            <person name="Andrzejewski T.M."/>
            <person name="Davidsen T.M."/>
            <person name="Wayne K.J."/>
            <person name="Tettelin H."/>
            <person name="Glass J.I."/>
            <person name="Rusch D."/>
            <person name="Podicherti R."/>
            <person name="Tsui H.-C.T."/>
            <person name="Winkler M.E."/>
        </authorList>
    </citation>
    <scope>NUCLEOTIDE SEQUENCE</scope>
</reference>
<dbReference type="PANTHER" id="PTHR11601">
    <property type="entry name" value="CYSTEINE DESULFURYLASE FAMILY MEMBER"/>
    <property type="match status" value="1"/>
</dbReference>
<dbReference type="AlphaFoldDB" id="A0A383F3V7"/>
<dbReference type="Gene3D" id="1.10.260.50">
    <property type="match status" value="1"/>
</dbReference>
<dbReference type="Pfam" id="PF00266">
    <property type="entry name" value="Aminotran_5"/>
    <property type="match status" value="1"/>
</dbReference>
<evidence type="ECO:0000313" key="4">
    <source>
        <dbReference type="EMBL" id="SVE63085.1"/>
    </source>
</evidence>
<feature type="non-terminal residue" evidence="4">
    <location>
        <position position="126"/>
    </location>
</feature>
<comment type="similarity">
    <text evidence="2">Belongs to the class-V pyridoxal-phosphate-dependent aminotransferase family. NifS/IscS subfamily.</text>
</comment>
<dbReference type="Gene3D" id="3.90.1150.10">
    <property type="entry name" value="Aspartate Aminotransferase, domain 1"/>
    <property type="match status" value="1"/>
</dbReference>
<name>A0A383F3V7_9ZZZZ</name>